<comment type="caution">
    <text evidence="2">The sequence shown here is derived from an EMBL/GenBank/DDBJ whole genome shotgun (WGS) entry which is preliminary data.</text>
</comment>
<keyword evidence="1" id="KW-1133">Transmembrane helix</keyword>
<gene>
    <name evidence="2" type="ORF">ACHAWO_003490</name>
</gene>
<name>A0ABD3PJF0_9STRA</name>
<protein>
    <submittedName>
        <fullName evidence="2">Uncharacterized protein</fullName>
    </submittedName>
</protein>
<dbReference type="AlphaFoldDB" id="A0ABD3PJF0"/>
<feature type="non-terminal residue" evidence="2">
    <location>
        <position position="1"/>
    </location>
</feature>
<evidence type="ECO:0000256" key="1">
    <source>
        <dbReference type="SAM" id="Phobius"/>
    </source>
</evidence>
<keyword evidence="1" id="KW-0472">Membrane</keyword>
<dbReference type="Proteomes" id="UP001530400">
    <property type="component" value="Unassembled WGS sequence"/>
</dbReference>
<organism evidence="2 3">
    <name type="scientific">Cyclotella atomus</name>
    <dbReference type="NCBI Taxonomy" id="382360"/>
    <lineage>
        <taxon>Eukaryota</taxon>
        <taxon>Sar</taxon>
        <taxon>Stramenopiles</taxon>
        <taxon>Ochrophyta</taxon>
        <taxon>Bacillariophyta</taxon>
        <taxon>Coscinodiscophyceae</taxon>
        <taxon>Thalassiosirophycidae</taxon>
        <taxon>Stephanodiscales</taxon>
        <taxon>Stephanodiscaceae</taxon>
        <taxon>Cyclotella</taxon>
    </lineage>
</organism>
<sequence length="168" mass="18990">ITNAKEDAIINPYVNRPTLSTRAATLNTANSAARHEAWVEEAKQLPQITCSGLRCILLSHSILRYFDEICNLQNQTRSTAVSQQHLWVILVNISTLYVYLCTRIIGFRGLRRMPILSGIQTRESFRRACNTFQLLHTGMKCLKDTGRSHYTDASITTSLAIMYLQSAI</sequence>
<feature type="transmembrane region" description="Helical" evidence="1">
    <location>
        <begin position="86"/>
        <end position="106"/>
    </location>
</feature>
<evidence type="ECO:0000313" key="2">
    <source>
        <dbReference type="EMBL" id="KAL3788184.1"/>
    </source>
</evidence>
<evidence type="ECO:0000313" key="3">
    <source>
        <dbReference type="Proteomes" id="UP001530400"/>
    </source>
</evidence>
<reference evidence="2 3" key="1">
    <citation type="submission" date="2024-10" db="EMBL/GenBank/DDBJ databases">
        <title>Updated reference genomes for cyclostephanoid diatoms.</title>
        <authorList>
            <person name="Roberts W.R."/>
            <person name="Alverson A.J."/>
        </authorList>
    </citation>
    <scope>NUCLEOTIDE SEQUENCE [LARGE SCALE GENOMIC DNA]</scope>
    <source>
        <strain evidence="2 3">AJA010-31</strain>
    </source>
</reference>
<keyword evidence="1" id="KW-0812">Transmembrane</keyword>
<proteinExistence type="predicted"/>
<keyword evidence="3" id="KW-1185">Reference proteome</keyword>
<accession>A0ABD3PJF0</accession>
<dbReference type="EMBL" id="JALLPJ020000576">
    <property type="protein sequence ID" value="KAL3788184.1"/>
    <property type="molecule type" value="Genomic_DNA"/>
</dbReference>